<evidence type="ECO:0000256" key="1">
    <source>
        <dbReference type="SAM" id="SignalP"/>
    </source>
</evidence>
<name>A0ABQ3GMS8_9GAMM</name>
<sequence>MKKIKLALTLVITALFAACDATSSDSLTLDSGKAFKSTVQLDEKSSAESVLSSDMEPQIQEDFNTTDWAPLITRTPAKQAHEPFFLPDENVKKIRDFFNKNQNRKQIKNRQFEETAYGFFSVIQYYDDTILDYSLDKVNNKYFVKMSNLRGNYQPHEPFNNTHKDAVYKMLNISGADNPEIFFQQLISSPKITKYKGCTVQQKQSKYAMVDLTSCEFDNRTDLSLYNPKSKP</sequence>
<accession>A0ABQ3GMS8</accession>
<feature type="chain" id="PRO_5046933054" description="Lipoprotein" evidence="1">
    <location>
        <begin position="18"/>
        <end position="232"/>
    </location>
</feature>
<proteinExistence type="predicted"/>
<evidence type="ECO:0008006" key="4">
    <source>
        <dbReference type="Google" id="ProtNLM"/>
    </source>
</evidence>
<protein>
    <recommendedName>
        <fullName evidence="4">Lipoprotein</fullName>
    </recommendedName>
</protein>
<dbReference type="EMBL" id="BMZR01000001">
    <property type="protein sequence ID" value="GHD26416.1"/>
    <property type="molecule type" value="Genomic_DNA"/>
</dbReference>
<dbReference type="PROSITE" id="PS51257">
    <property type="entry name" value="PROKAR_LIPOPROTEIN"/>
    <property type="match status" value="1"/>
</dbReference>
<gene>
    <name evidence="2" type="ORF">GCM10016272_03280</name>
</gene>
<dbReference type="Proteomes" id="UP000610203">
    <property type="component" value="Unassembled WGS sequence"/>
</dbReference>
<feature type="signal peptide" evidence="1">
    <location>
        <begin position="1"/>
        <end position="17"/>
    </location>
</feature>
<keyword evidence="1" id="KW-0732">Signal</keyword>
<organism evidence="2 3">
    <name type="scientific">Psychrobacter glaciei</name>
    <dbReference type="NCBI Taxonomy" id="619771"/>
    <lineage>
        <taxon>Bacteria</taxon>
        <taxon>Pseudomonadati</taxon>
        <taxon>Pseudomonadota</taxon>
        <taxon>Gammaproteobacteria</taxon>
        <taxon>Moraxellales</taxon>
        <taxon>Moraxellaceae</taxon>
        <taxon>Psychrobacter</taxon>
    </lineage>
</organism>
<evidence type="ECO:0000313" key="2">
    <source>
        <dbReference type="EMBL" id="GHD26416.1"/>
    </source>
</evidence>
<dbReference type="RefSeq" id="WP_189580720.1">
    <property type="nucleotide sequence ID" value="NZ_BMZR01000001.1"/>
</dbReference>
<comment type="caution">
    <text evidence="2">The sequence shown here is derived from an EMBL/GenBank/DDBJ whole genome shotgun (WGS) entry which is preliminary data.</text>
</comment>
<evidence type="ECO:0000313" key="3">
    <source>
        <dbReference type="Proteomes" id="UP000610203"/>
    </source>
</evidence>
<keyword evidence="3" id="KW-1185">Reference proteome</keyword>
<reference evidence="3" key="1">
    <citation type="journal article" date="2019" name="Int. J. Syst. Evol. Microbiol.">
        <title>The Global Catalogue of Microorganisms (GCM) 10K type strain sequencing project: providing services to taxonomists for standard genome sequencing and annotation.</title>
        <authorList>
            <consortium name="The Broad Institute Genomics Platform"/>
            <consortium name="The Broad Institute Genome Sequencing Center for Infectious Disease"/>
            <person name="Wu L."/>
            <person name="Ma J."/>
        </authorList>
    </citation>
    <scope>NUCLEOTIDE SEQUENCE [LARGE SCALE GENOMIC DNA]</scope>
    <source>
        <strain evidence="3">KCTC 42280</strain>
    </source>
</reference>